<dbReference type="InterPro" id="IPR001736">
    <property type="entry name" value="PLipase_D/transphosphatidylase"/>
</dbReference>
<dbReference type="OrthoDB" id="31343at2157"/>
<feature type="domain" description="PLD phosphodiesterase" evidence="5">
    <location>
        <begin position="449"/>
        <end position="475"/>
    </location>
</feature>
<dbReference type="AlphaFoldDB" id="A0A4U5JBT5"/>
<dbReference type="Proteomes" id="UP000308037">
    <property type="component" value="Unassembled WGS sequence"/>
</dbReference>
<evidence type="ECO:0000313" key="6">
    <source>
        <dbReference type="EMBL" id="TKR25298.1"/>
    </source>
</evidence>
<evidence type="ECO:0000256" key="3">
    <source>
        <dbReference type="ARBA" id="ARBA00023098"/>
    </source>
</evidence>
<dbReference type="EMBL" id="QKNX01000004">
    <property type="protein sequence ID" value="TKR25298.1"/>
    <property type="molecule type" value="Genomic_DNA"/>
</dbReference>
<protein>
    <submittedName>
        <fullName evidence="6">Phospholipase</fullName>
    </submittedName>
</protein>
<evidence type="ECO:0000256" key="4">
    <source>
        <dbReference type="SAM" id="Phobius"/>
    </source>
</evidence>
<comment type="caution">
    <text evidence="6">The sequence shown here is derived from an EMBL/GenBank/DDBJ whole genome shotgun (WGS) entry which is preliminary data.</text>
</comment>
<keyword evidence="2" id="KW-0442">Lipid degradation</keyword>
<dbReference type="SMART" id="SM00155">
    <property type="entry name" value="PLDc"/>
    <property type="match status" value="2"/>
</dbReference>
<dbReference type="GO" id="GO:0016042">
    <property type="term" value="P:lipid catabolic process"/>
    <property type="evidence" value="ECO:0007669"/>
    <property type="project" value="UniProtKB-KW"/>
</dbReference>
<dbReference type="PROSITE" id="PS50035">
    <property type="entry name" value="PLD"/>
    <property type="match status" value="2"/>
</dbReference>
<dbReference type="GO" id="GO:0016891">
    <property type="term" value="F:RNA endonuclease activity producing 5'-phosphomonoesters, hydrolytic mechanism"/>
    <property type="evidence" value="ECO:0007669"/>
    <property type="project" value="TreeGrafter"/>
</dbReference>
<evidence type="ECO:0000256" key="2">
    <source>
        <dbReference type="ARBA" id="ARBA00022963"/>
    </source>
</evidence>
<dbReference type="InterPro" id="IPR025202">
    <property type="entry name" value="PLD-like_dom"/>
</dbReference>
<accession>A0A4U5JBT5</accession>
<keyword evidence="7" id="KW-1185">Reference proteome</keyword>
<dbReference type="SUPFAM" id="SSF56024">
    <property type="entry name" value="Phospholipase D/nuclease"/>
    <property type="match status" value="2"/>
</dbReference>
<dbReference type="CDD" id="cd09128">
    <property type="entry name" value="PLDc_unchar1_2"/>
    <property type="match status" value="1"/>
</dbReference>
<name>A0A4U5JBT5_9EURY</name>
<keyword evidence="4" id="KW-0472">Membrane</keyword>
<evidence type="ECO:0000313" key="7">
    <source>
        <dbReference type="Proteomes" id="UP000308037"/>
    </source>
</evidence>
<proteinExistence type="predicted"/>
<keyword evidence="4" id="KW-1133">Transmembrane helix</keyword>
<keyword evidence="4" id="KW-0812">Transmembrane</keyword>
<evidence type="ECO:0000256" key="1">
    <source>
        <dbReference type="ARBA" id="ARBA00022801"/>
    </source>
</evidence>
<dbReference type="Pfam" id="PF13091">
    <property type="entry name" value="PLDc_2"/>
    <property type="match status" value="2"/>
</dbReference>
<dbReference type="InterPro" id="IPR051406">
    <property type="entry name" value="PLD_domain"/>
</dbReference>
<dbReference type="RefSeq" id="WP_137276937.1">
    <property type="nucleotide sequence ID" value="NZ_QKNX01000004.1"/>
</dbReference>
<keyword evidence="3" id="KW-0443">Lipid metabolism</keyword>
<dbReference type="Gene3D" id="3.30.870.10">
    <property type="entry name" value="Endonuclease Chain A"/>
    <property type="match status" value="2"/>
</dbReference>
<feature type="transmembrane region" description="Helical" evidence="4">
    <location>
        <begin position="511"/>
        <end position="530"/>
    </location>
</feature>
<sequence>MLARIAAGCLALALLTGAFVPSAATTATAADSIEPTNATLVAAYPNPVARGDPGEFVAVQFAAATNTSGWTLTDGKTATRLPNRTFEGTVAFSMEPEYARTDTDYPVEPLSGRLLLADDGDRLTLRAGGETVSTARYRNAPESEIRDFDANEWRPIGATDHEPTRTDGGSATAFVLPDAPDRTVGTVRNATDRIHLAGYTFTSARLADVLVDRANDGVDVRVLLDGAPVGGVSERQARQLDRLVDGGVDVRLLAGPNRRYQHHHPKYVVVDDRALVSTENFKPAGTGGMSSRGWSVVLDDRAAADALATIHESDWTWRAATPWHEYRSGRDFVDADPALVGFEPRHEPERIDVESTTVLVAPDNAAAELVSIVDAADERVLVQQVRIDSRENDLLRATLRAADRGARVRIHLGDSWYVEGDNAELAGWLNRRAEAEGWDLEARVDDADGYEKIHTKGVIADDTAVVGSLNWVRSAQSDNREVIVALEGDEAAAYYATVFTSDWRGRTKRPVPAGLFAASAVAISGALLVVRRMRFVGEAEVITDWQW</sequence>
<dbReference type="PANTHER" id="PTHR43856:SF1">
    <property type="entry name" value="MITOCHONDRIAL CARDIOLIPIN HYDROLASE"/>
    <property type="match status" value="1"/>
</dbReference>
<gene>
    <name evidence="6" type="ORF">DM868_11070</name>
</gene>
<dbReference type="PANTHER" id="PTHR43856">
    <property type="entry name" value="CARDIOLIPIN HYDROLASE"/>
    <property type="match status" value="1"/>
</dbReference>
<feature type="domain" description="PLD phosphodiesterase" evidence="5">
    <location>
        <begin position="259"/>
        <end position="285"/>
    </location>
</feature>
<keyword evidence="1" id="KW-0378">Hydrolase</keyword>
<reference evidence="6 7" key="1">
    <citation type="submission" date="2019-04" db="EMBL/GenBank/DDBJ databases">
        <title>Natronomonas sp. F20-122 a newhaloarchaeon isolated from a saline saltern of Isla Bacuta, Huelva, Spain.</title>
        <authorList>
            <person name="Duran-Viseras A."/>
            <person name="Sanchez-Porro C."/>
            <person name="Ventosa A."/>
        </authorList>
    </citation>
    <scope>NUCLEOTIDE SEQUENCE [LARGE SCALE GENOMIC DNA]</scope>
    <source>
        <strain evidence="6 7">F20-122</strain>
    </source>
</reference>
<organism evidence="6 7">
    <name type="scientific">Natronomonas salsuginis</name>
    <dbReference type="NCBI Taxonomy" id="2217661"/>
    <lineage>
        <taxon>Archaea</taxon>
        <taxon>Methanobacteriati</taxon>
        <taxon>Methanobacteriota</taxon>
        <taxon>Stenosarchaea group</taxon>
        <taxon>Halobacteria</taxon>
        <taxon>Halobacteriales</taxon>
        <taxon>Natronomonadaceae</taxon>
        <taxon>Natronomonas</taxon>
    </lineage>
</organism>
<evidence type="ECO:0000259" key="5">
    <source>
        <dbReference type="PROSITE" id="PS50035"/>
    </source>
</evidence>